<evidence type="ECO:0000313" key="9">
    <source>
        <dbReference type="EnsemblMetazoa" id="GAUT008450-PA"/>
    </source>
</evidence>
<dbReference type="InterPro" id="IPR033116">
    <property type="entry name" value="TRYPSIN_SER"/>
</dbReference>
<keyword evidence="6" id="KW-0645">Protease</keyword>
<comment type="subcellular location">
    <subcellularLocation>
        <location evidence="1">Membrane</location>
        <topology evidence="1">Multi-pass membrane protein</topology>
    </subcellularLocation>
</comment>
<dbReference type="VEuPathDB" id="VectorBase:GAUT008450"/>
<evidence type="ECO:0000256" key="1">
    <source>
        <dbReference type="ARBA" id="ARBA00004141"/>
    </source>
</evidence>
<proteinExistence type="predicted"/>
<dbReference type="SMART" id="SM00020">
    <property type="entry name" value="Tryp_SPc"/>
    <property type="match status" value="1"/>
</dbReference>
<dbReference type="GO" id="GO:0004252">
    <property type="term" value="F:serine-type endopeptidase activity"/>
    <property type="evidence" value="ECO:0007669"/>
    <property type="project" value="InterPro"/>
</dbReference>
<dbReference type="STRING" id="7395.A0A1A9ULM5"/>
<dbReference type="PANTHER" id="PTHR21284">
    <property type="entry name" value="EG:80H7.2 PROTEIN"/>
    <property type="match status" value="1"/>
</dbReference>
<dbReference type="PROSITE" id="PS00134">
    <property type="entry name" value="TRYPSIN_HIS"/>
    <property type="match status" value="1"/>
</dbReference>
<dbReference type="PRINTS" id="PR00722">
    <property type="entry name" value="CHYMOTRYPSIN"/>
</dbReference>
<dbReference type="InterPro" id="IPR004031">
    <property type="entry name" value="PMP22/EMP/MP20/Claudin"/>
</dbReference>
<dbReference type="Proteomes" id="UP000078200">
    <property type="component" value="Unassembled WGS sequence"/>
</dbReference>
<dbReference type="FunFam" id="2.40.10.10:FF:000111">
    <property type="entry name" value="Blast:Serine protease nudel"/>
    <property type="match status" value="1"/>
</dbReference>
<name>A0A1A9ULM5_GLOAU</name>
<dbReference type="InterPro" id="IPR018114">
    <property type="entry name" value="TRYPSIN_HIS"/>
</dbReference>
<dbReference type="CDD" id="cd00190">
    <property type="entry name" value="Tryp_SPc"/>
    <property type="match status" value="1"/>
</dbReference>
<evidence type="ECO:0000256" key="4">
    <source>
        <dbReference type="ARBA" id="ARBA00023136"/>
    </source>
</evidence>
<keyword evidence="3 7" id="KW-1133">Transmembrane helix</keyword>
<dbReference type="Gene3D" id="2.40.10.10">
    <property type="entry name" value="Trypsin-like serine proteases"/>
    <property type="match status" value="1"/>
</dbReference>
<dbReference type="EnsemblMetazoa" id="GAUT008450-RA">
    <property type="protein sequence ID" value="GAUT008450-PA"/>
    <property type="gene ID" value="GAUT008450"/>
</dbReference>
<dbReference type="GO" id="GO:0006508">
    <property type="term" value="P:proteolysis"/>
    <property type="evidence" value="ECO:0007669"/>
    <property type="project" value="UniProtKB-KW"/>
</dbReference>
<accession>A0A1A9ULM5</accession>
<evidence type="ECO:0000256" key="3">
    <source>
        <dbReference type="ARBA" id="ARBA00022989"/>
    </source>
</evidence>
<keyword evidence="2 7" id="KW-0812">Transmembrane</keyword>
<reference evidence="9" key="1">
    <citation type="submission" date="2020-05" db="UniProtKB">
        <authorList>
            <consortium name="EnsemblMetazoa"/>
        </authorList>
    </citation>
    <scope>IDENTIFICATION</scope>
    <source>
        <strain evidence="9">TTRI</strain>
    </source>
</reference>
<keyword evidence="4 7" id="KW-0472">Membrane</keyword>
<feature type="transmembrane region" description="Helical" evidence="7">
    <location>
        <begin position="113"/>
        <end position="136"/>
    </location>
</feature>
<evidence type="ECO:0000256" key="5">
    <source>
        <dbReference type="ARBA" id="ARBA00023157"/>
    </source>
</evidence>
<dbReference type="PROSITE" id="PS50240">
    <property type="entry name" value="TRYPSIN_DOM"/>
    <property type="match status" value="1"/>
</dbReference>
<dbReference type="InterPro" id="IPR043504">
    <property type="entry name" value="Peptidase_S1_PA_chymotrypsin"/>
</dbReference>
<dbReference type="GO" id="GO:0016020">
    <property type="term" value="C:membrane"/>
    <property type="evidence" value="ECO:0007669"/>
    <property type="project" value="UniProtKB-SubCell"/>
</dbReference>
<evidence type="ECO:0000256" key="2">
    <source>
        <dbReference type="ARBA" id="ARBA00022692"/>
    </source>
</evidence>
<dbReference type="GO" id="GO:0035151">
    <property type="term" value="P:regulation of tube size, open tracheal system"/>
    <property type="evidence" value="ECO:0007669"/>
    <property type="project" value="TreeGrafter"/>
</dbReference>
<dbReference type="SUPFAM" id="SSF50494">
    <property type="entry name" value="Trypsin-like serine proteases"/>
    <property type="match status" value="1"/>
</dbReference>
<sequence>MHNFRKQHSTDTTDTGVEKNDYPRATNGVVFGAIITFLAYFFLMMAFCSPYWIESYEETRSSFKNMGLWQYCFKDFTYPNYQFQRKFTGCHDIFSHEYYVIREWLLPGWLMTVQAFVTLAFIIIFIVLVILALTIIRLPLKGVLQYEWLLVRISFLCTALSSLFMFLAVAIFGGCAYRRDWLMYPKFNVLGWSYALAVVTFMLLALAAVIFRRESKEAYEMRGEQKNLVMQMEMQEPGYHPSRHHHHSQSRSLGIRKCYELKILTLLSTVKMILIHVLIMIAFIKVSFADDSVKPRIINGIPATVQETKHQVSIRVKQRDFPFGNGHICGGSLIGPNKILTAAHCLYNNETKRYRRPREFVVVLGALNRFRRVNGTIVSDVSSIAYMKTFNMDAMRDDVGLMFLKTGLPINKTHLTVAPIDMANSTMLNGTTCQISGWGKTEHGELSTLLRTANVSIIGQDVCSMVYGNALYNGMICAGRLAGGTDSCQGDSGGPLICNNTLVGVVSWGTGCAQPLSPGVYSDVQYYRKWIMKHNSASSKAFSLLYIWIAGALSIRTMI</sequence>
<dbReference type="PROSITE" id="PS00135">
    <property type="entry name" value="TRYPSIN_SER"/>
    <property type="match status" value="1"/>
</dbReference>
<dbReference type="Gene3D" id="1.20.140.150">
    <property type="match status" value="1"/>
</dbReference>
<dbReference type="AlphaFoldDB" id="A0A1A9ULM5"/>
<dbReference type="InterPro" id="IPR009003">
    <property type="entry name" value="Peptidase_S1_PA"/>
</dbReference>
<evidence type="ECO:0000256" key="6">
    <source>
        <dbReference type="RuleBase" id="RU363034"/>
    </source>
</evidence>
<dbReference type="PANTHER" id="PTHR21284:SF12">
    <property type="entry name" value="EG:80H7.2 PROTEIN"/>
    <property type="match status" value="1"/>
</dbReference>
<feature type="transmembrane region" description="Helical" evidence="7">
    <location>
        <begin position="192"/>
        <end position="211"/>
    </location>
</feature>
<organism evidence="9 10">
    <name type="scientific">Glossina austeni</name>
    <name type="common">Savannah tsetse fly</name>
    <dbReference type="NCBI Taxonomy" id="7395"/>
    <lineage>
        <taxon>Eukaryota</taxon>
        <taxon>Metazoa</taxon>
        <taxon>Ecdysozoa</taxon>
        <taxon>Arthropoda</taxon>
        <taxon>Hexapoda</taxon>
        <taxon>Insecta</taxon>
        <taxon>Pterygota</taxon>
        <taxon>Neoptera</taxon>
        <taxon>Endopterygota</taxon>
        <taxon>Diptera</taxon>
        <taxon>Brachycera</taxon>
        <taxon>Muscomorpha</taxon>
        <taxon>Hippoboscoidea</taxon>
        <taxon>Glossinidae</taxon>
        <taxon>Glossina</taxon>
    </lineage>
</organism>
<keyword evidence="10" id="KW-1185">Reference proteome</keyword>
<evidence type="ECO:0000259" key="8">
    <source>
        <dbReference type="PROSITE" id="PS50240"/>
    </source>
</evidence>
<feature type="domain" description="Peptidase S1" evidence="8">
    <location>
        <begin position="297"/>
        <end position="536"/>
    </location>
</feature>
<dbReference type="Pfam" id="PF13903">
    <property type="entry name" value="Claudin_2"/>
    <property type="match status" value="1"/>
</dbReference>
<dbReference type="Pfam" id="PF00089">
    <property type="entry name" value="Trypsin"/>
    <property type="match status" value="1"/>
</dbReference>
<keyword evidence="6" id="KW-0720">Serine protease</keyword>
<feature type="transmembrane region" description="Helical" evidence="7">
    <location>
        <begin position="29"/>
        <end position="53"/>
    </location>
</feature>
<evidence type="ECO:0000256" key="7">
    <source>
        <dbReference type="SAM" id="Phobius"/>
    </source>
</evidence>
<feature type="transmembrane region" description="Helical" evidence="7">
    <location>
        <begin position="148"/>
        <end position="172"/>
    </location>
</feature>
<dbReference type="GO" id="GO:0019991">
    <property type="term" value="P:septate junction assembly"/>
    <property type="evidence" value="ECO:0007669"/>
    <property type="project" value="TreeGrafter"/>
</dbReference>
<keyword evidence="6" id="KW-0378">Hydrolase</keyword>
<feature type="transmembrane region" description="Helical" evidence="7">
    <location>
        <begin position="263"/>
        <end position="284"/>
    </location>
</feature>
<evidence type="ECO:0000313" key="10">
    <source>
        <dbReference type="Proteomes" id="UP000078200"/>
    </source>
</evidence>
<protein>
    <recommendedName>
        <fullName evidence="8">Peptidase S1 domain-containing protein</fullName>
    </recommendedName>
</protein>
<dbReference type="InterPro" id="IPR001314">
    <property type="entry name" value="Peptidase_S1A"/>
</dbReference>
<dbReference type="GO" id="GO:0005918">
    <property type="term" value="C:septate junction"/>
    <property type="evidence" value="ECO:0007669"/>
    <property type="project" value="TreeGrafter"/>
</dbReference>
<keyword evidence="5" id="KW-1015">Disulfide bond</keyword>
<dbReference type="InterPro" id="IPR001254">
    <property type="entry name" value="Trypsin_dom"/>
</dbReference>